<feature type="domain" description="Transglutaminase-like" evidence="1">
    <location>
        <begin position="29"/>
        <end position="129"/>
    </location>
</feature>
<dbReference type="InterPro" id="IPR002931">
    <property type="entry name" value="Transglutaminase-like"/>
</dbReference>
<name>A0A315XM97_9EURY</name>
<gene>
    <name evidence="2" type="ORF">MBBTH_10220</name>
</gene>
<organism evidence="2 3">
    <name type="scientific">Methanobrevibacter thaueri</name>
    <dbReference type="NCBI Taxonomy" id="190975"/>
    <lineage>
        <taxon>Archaea</taxon>
        <taxon>Methanobacteriati</taxon>
        <taxon>Methanobacteriota</taxon>
        <taxon>Methanomada group</taxon>
        <taxon>Methanobacteria</taxon>
        <taxon>Methanobacteriales</taxon>
        <taxon>Methanobacteriaceae</taxon>
        <taxon>Methanobrevibacter</taxon>
    </lineage>
</organism>
<dbReference type="InterPro" id="IPR038765">
    <property type="entry name" value="Papain-like_cys_pep_sf"/>
</dbReference>
<keyword evidence="3" id="KW-1185">Reference proteome</keyword>
<proteinExistence type="predicted"/>
<evidence type="ECO:0000313" key="2">
    <source>
        <dbReference type="EMBL" id="PWB87456.1"/>
    </source>
</evidence>
<reference evidence="2 3" key="1">
    <citation type="submission" date="2017-03" db="EMBL/GenBank/DDBJ databases">
        <title>Genome sequence of Methanobrevibacter thaueri.</title>
        <authorList>
            <person name="Poehlein A."/>
            <person name="Seedorf H."/>
            <person name="Daniel R."/>
        </authorList>
    </citation>
    <scope>NUCLEOTIDE SEQUENCE [LARGE SCALE GENOMIC DNA]</scope>
    <source>
        <strain evidence="2 3">DSM 11995</strain>
    </source>
</reference>
<dbReference type="PANTHER" id="PTHR33490">
    <property type="entry name" value="BLR5614 PROTEIN-RELATED"/>
    <property type="match status" value="1"/>
</dbReference>
<dbReference type="Pfam" id="PF01841">
    <property type="entry name" value="Transglut_core"/>
    <property type="match status" value="1"/>
</dbReference>
<dbReference type="Gene3D" id="3.10.620.30">
    <property type="match status" value="1"/>
</dbReference>
<comment type="caution">
    <text evidence="2">The sequence shown here is derived from an EMBL/GenBank/DDBJ whole genome shotgun (WGS) entry which is preliminary data.</text>
</comment>
<dbReference type="SUPFAM" id="SSF54001">
    <property type="entry name" value="Cysteine proteinases"/>
    <property type="match status" value="1"/>
</dbReference>
<evidence type="ECO:0000313" key="3">
    <source>
        <dbReference type="Proteomes" id="UP000251717"/>
    </source>
</evidence>
<dbReference type="PANTHER" id="PTHR33490:SF3">
    <property type="entry name" value="CONSERVED INTEGRAL MEMBRANE PROTEIN"/>
    <property type="match status" value="1"/>
</dbReference>
<sequence>MFMDRFLAETPSIDYMNSHIQEKVCELKNQSADDADYIKRCYFFVRDEIPHSWDIGVSTVSRTASDTLMNKTGICWAKSCLLAALLRANGIPSGISYQLLTIAEDDSQGHIVHALNTVFNGDKWIRLDARGNTGEDDAEFSLDKDQLAFQVREEFGEIDYKDNNADLDERLVNALAQTDNLFEINIDFDF</sequence>
<accession>A0A315XM97</accession>
<dbReference type="EMBL" id="MZGS01000020">
    <property type="protein sequence ID" value="PWB87456.1"/>
    <property type="molecule type" value="Genomic_DNA"/>
</dbReference>
<dbReference type="AlphaFoldDB" id="A0A315XM97"/>
<evidence type="ECO:0000259" key="1">
    <source>
        <dbReference type="Pfam" id="PF01841"/>
    </source>
</evidence>
<dbReference type="Proteomes" id="UP000251717">
    <property type="component" value="Unassembled WGS sequence"/>
</dbReference>
<protein>
    <submittedName>
        <fullName evidence="2">Transglutaminase-like superfamily protein</fullName>
    </submittedName>
</protein>